<keyword evidence="2" id="KW-1133">Transmembrane helix</keyword>
<gene>
    <name evidence="3" type="ORF">NBO_999g0001</name>
</gene>
<dbReference type="Proteomes" id="UP000016927">
    <property type="component" value="Unassembled WGS sequence"/>
</dbReference>
<dbReference type="VEuPathDB" id="MicrosporidiaDB:NBO_999g0001"/>
<organism evidence="3 4">
    <name type="scientific">Nosema bombycis (strain CQ1 / CVCC 102059)</name>
    <name type="common">Microsporidian parasite</name>
    <name type="synonym">Pebrine of silkworm</name>
    <dbReference type="NCBI Taxonomy" id="578461"/>
    <lineage>
        <taxon>Eukaryota</taxon>
        <taxon>Fungi</taxon>
        <taxon>Fungi incertae sedis</taxon>
        <taxon>Microsporidia</taxon>
        <taxon>Nosematidae</taxon>
        <taxon>Nosema</taxon>
    </lineage>
</organism>
<keyword evidence="2" id="KW-0812">Transmembrane</keyword>
<accession>R0M0S5</accession>
<dbReference type="InterPro" id="IPR019734">
    <property type="entry name" value="TPR_rpt"/>
</dbReference>
<dbReference type="HOGENOM" id="CLU_100304_0_0_1"/>
<evidence type="ECO:0000313" key="4">
    <source>
        <dbReference type="Proteomes" id="UP000016927"/>
    </source>
</evidence>
<feature type="repeat" description="TPR" evidence="1">
    <location>
        <begin position="71"/>
        <end position="104"/>
    </location>
</feature>
<keyword evidence="1" id="KW-0802">TPR repeat</keyword>
<evidence type="ECO:0000313" key="3">
    <source>
        <dbReference type="EMBL" id="EOB11629.1"/>
    </source>
</evidence>
<reference evidence="3 4" key="1">
    <citation type="journal article" date="2013" name="BMC Genomics">
        <title>Comparative genomics of parasitic silkworm microsporidia reveal an association between genome expansion and host adaptation.</title>
        <authorList>
            <person name="Pan G."/>
            <person name="Xu J."/>
            <person name="Li T."/>
            <person name="Xia Q."/>
            <person name="Liu S.L."/>
            <person name="Zhang G."/>
            <person name="Li S."/>
            <person name="Li C."/>
            <person name="Liu H."/>
            <person name="Yang L."/>
            <person name="Liu T."/>
            <person name="Zhang X."/>
            <person name="Wu Z."/>
            <person name="Fan W."/>
            <person name="Dang X."/>
            <person name="Xiang H."/>
            <person name="Tao M."/>
            <person name="Li Y."/>
            <person name="Hu J."/>
            <person name="Li Z."/>
            <person name="Lin L."/>
            <person name="Luo J."/>
            <person name="Geng L."/>
            <person name="Wang L."/>
            <person name="Long M."/>
            <person name="Wan Y."/>
            <person name="He N."/>
            <person name="Zhang Z."/>
            <person name="Lu C."/>
            <person name="Keeling P.J."/>
            <person name="Wang J."/>
            <person name="Xiang Z."/>
            <person name="Zhou Z."/>
        </authorList>
    </citation>
    <scope>NUCLEOTIDE SEQUENCE [LARGE SCALE GENOMIC DNA]</scope>
    <source>
        <strain evidence="4">CQ1 / CVCC 102059</strain>
    </source>
</reference>
<feature type="transmembrane region" description="Helical" evidence="2">
    <location>
        <begin position="6"/>
        <end position="23"/>
    </location>
</feature>
<dbReference type="AlphaFoldDB" id="R0M0S5"/>
<sequence length="242" mass="28916">MYWNRALILWILYIVVIIWRKFFTAARNENNDDFLKHFETGKELRKRRNYDEAKKSFWKALRKANGFLEFRDAYNEIGACYYGKSNYKTALTMFNISLDLKITNLTALKWRSMCLAKLGMFEKAYEDAFLYDVVIDESRPVVIEPPCFDFETTNASNLFTSEVLRLFFIENKTCVSNLRYSRFYSSFNKIIPQDVEDRSDLAWILISKSYGKLLEFFFGDQHIKTNRNFLKNTEQKIYFLMI</sequence>
<keyword evidence="2" id="KW-0472">Membrane</keyword>
<dbReference type="EMBL" id="KB909906">
    <property type="protein sequence ID" value="EOB11629.1"/>
    <property type="molecule type" value="Genomic_DNA"/>
</dbReference>
<name>R0M0S5_NOSB1</name>
<proteinExistence type="predicted"/>
<evidence type="ECO:0000256" key="2">
    <source>
        <dbReference type="SAM" id="Phobius"/>
    </source>
</evidence>
<dbReference type="SMART" id="SM00028">
    <property type="entry name" value="TPR"/>
    <property type="match status" value="2"/>
</dbReference>
<evidence type="ECO:0000256" key="1">
    <source>
        <dbReference type="PROSITE-ProRule" id="PRU00339"/>
    </source>
</evidence>
<dbReference type="InterPro" id="IPR011990">
    <property type="entry name" value="TPR-like_helical_dom_sf"/>
</dbReference>
<dbReference type="PROSITE" id="PS50005">
    <property type="entry name" value="TPR"/>
    <property type="match status" value="1"/>
</dbReference>
<dbReference type="OrthoDB" id="2423701at2759"/>
<dbReference type="Gene3D" id="1.25.40.10">
    <property type="entry name" value="Tetratricopeptide repeat domain"/>
    <property type="match status" value="1"/>
</dbReference>
<keyword evidence="4" id="KW-1185">Reference proteome</keyword>
<protein>
    <submittedName>
        <fullName evidence="3">Tetratricopeptide TPR-1</fullName>
    </submittedName>
</protein>
<dbReference type="SUPFAM" id="SSF48452">
    <property type="entry name" value="TPR-like"/>
    <property type="match status" value="1"/>
</dbReference>